<evidence type="ECO:0000313" key="3">
    <source>
        <dbReference type="Proteomes" id="UP000180280"/>
    </source>
</evidence>
<dbReference type="EMBL" id="MKCT01000083">
    <property type="protein sequence ID" value="OHX16295.1"/>
    <property type="molecule type" value="Genomic_DNA"/>
</dbReference>
<accession>A0ABX3C7M5</accession>
<sequence>MRRDEDESIRSGDFLAPGQRMLAGVDPLRRNAGLVRHRQLREAGVSLDRALFPLIARLGAVGPMGVMELAEHAGRDHTTISRQLAALERQGLIERRSSAQDRWAREAILTGDSWRVAQRIAEARAGCWANCSPAGMLRSAQVLPDWPGQWPMA</sequence>
<dbReference type="SMART" id="SM00347">
    <property type="entry name" value="HTH_MARR"/>
    <property type="match status" value="1"/>
</dbReference>
<dbReference type="Pfam" id="PF01047">
    <property type="entry name" value="MarR"/>
    <property type="match status" value="1"/>
</dbReference>
<gene>
    <name evidence="2" type="ORF">BI344_12805</name>
</gene>
<dbReference type="Gene3D" id="1.10.10.10">
    <property type="entry name" value="Winged helix-like DNA-binding domain superfamily/Winged helix DNA-binding domain"/>
    <property type="match status" value="1"/>
</dbReference>
<dbReference type="InterPro" id="IPR036390">
    <property type="entry name" value="WH_DNA-bd_sf"/>
</dbReference>
<protein>
    <recommendedName>
        <fullName evidence="1">HTH marR-type domain-containing protein</fullName>
    </recommendedName>
</protein>
<evidence type="ECO:0000313" key="2">
    <source>
        <dbReference type="EMBL" id="OHX16295.1"/>
    </source>
</evidence>
<keyword evidence="3" id="KW-1185">Reference proteome</keyword>
<evidence type="ECO:0000259" key="1">
    <source>
        <dbReference type="SMART" id="SM00347"/>
    </source>
</evidence>
<dbReference type="InterPro" id="IPR036388">
    <property type="entry name" value="WH-like_DNA-bd_sf"/>
</dbReference>
<organism evidence="2 3">
    <name type="scientific">Chromobacterium sphagni</name>
    <dbReference type="NCBI Taxonomy" id="1903179"/>
    <lineage>
        <taxon>Bacteria</taxon>
        <taxon>Pseudomonadati</taxon>
        <taxon>Pseudomonadota</taxon>
        <taxon>Betaproteobacteria</taxon>
        <taxon>Neisseriales</taxon>
        <taxon>Chromobacteriaceae</taxon>
        <taxon>Chromobacterium</taxon>
    </lineage>
</organism>
<feature type="domain" description="HTH marR-type" evidence="1">
    <location>
        <begin position="38"/>
        <end position="141"/>
    </location>
</feature>
<proteinExistence type="predicted"/>
<dbReference type="InterPro" id="IPR000835">
    <property type="entry name" value="HTH_MarR-typ"/>
</dbReference>
<dbReference type="SUPFAM" id="SSF46785">
    <property type="entry name" value="Winged helix' DNA-binding domain"/>
    <property type="match status" value="1"/>
</dbReference>
<name>A0ABX3C7M5_9NEIS</name>
<dbReference type="Proteomes" id="UP000180280">
    <property type="component" value="Unassembled WGS sequence"/>
</dbReference>
<comment type="caution">
    <text evidence="2">The sequence shown here is derived from an EMBL/GenBank/DDBJ whole genome shotgun (WGS) entry which is preliminary data.</text>
</comment>
<reference evidence="2 3" key="1">
    <citation type="submission" date="2016-09" db="EMBL/GenBank/DDBJ databases">
        <title>Chromobacterium muskegensis sp. nov., an insecticidal bacterium isolated from Sphagnum bogs.</title>
        <authorList>
            <person name="Sparks M.E."/>
            <person name="Blackburn M.B."/>
            <person name="Gundersen-Rindal D.E."/>
            <person name="Mitchell A."/>
            <person name="Farrar R."/>
            <person name="Kuhar D."/>
        </authorList>
    </citation>
    <scope>NUCLEOTIDE SEQUENCE [LARGE SCALE GENOMIC DNA]</scope>
    <source>
        <strain evidence="2 3">14B-1</strain>
    </source>
</reference>